<feature type="transmembrane region" description="Helical" evidence="1">
    <location>
        <begin position="199"/>
        <end position="220"/>
    </location>
</feature>
<dbReference type="InterPro" id="IPR037185">
    <property type="entry name" value="EmrE-like"/>
</dbReference>
<keyword evidence="1" id="KW-0472">Membrane</keyword>
<feature type="transmembrane region" description="Helical" evidence="1">
    <location>
        <begin position="258"/>
        <end position="275"/>
    </location>
</feature>
<feature type="transmembrane region" description="Helical" evidence="1">
    <location>
        <begin position="46"/>
        <end position="71"/>
    </location>
</feature>
<evidence type="ECO:0000313" key="3">
    <source>
        <dbReference type="Proteomes" id="UP001500665"/>
    </source>
</evidence>
<evidence type="ECO:0000256" key="1">
    <source>
        <dbReference type="SAM" id="Phobius"/>
    </source>
</evidence>
<keyword evidence="3" id="KW-1185">Reference proteome</keyword>
<gene>
    <name evidence="2" type="ORF">GCM10009550_48000</name>
</gene>
<feature type="transmembrane region" description="Helical" evidence="1">
    <location>
        <begin position="6"/>
        <end position="26"/>
    </location>
</feature>
<keyword evidence="1" id="KW-0812">Transmembrane</keyword>
<protein>
    <submittedName>
        <fullName evidence="2">Uncharacterized protein</fullName>
    </submittedName>
</protein>
<proteinExistence type="predicted"/>
<dbReference type="Proteomes" id="UP001500665">
    <property type="component" value="Unassembled WGS sequence"/>
</dbReference>
<name>A0ABP4C219_9ACTN</name>
<dbReference type="EMBL" id="BAAAHH010000021">
    <property type="protein sequence ID" value="GAA0958856.1"/>
    <property type="molecule type" value="Genomic_DNA"/>
</dbReference>
<comment type="caution">
    <text evidence="2">The sequence shown here is derived from an EMBL/GenBank/DDBJ whole genome shotgun (WGS) entry which is preliminary data.</text>
</comment>
<feature type="transmembrane region" description="Helical" evidence="1">
    <location>
        <begin position="227"/>
        <end position="246"/>
    </location>
</feature>
<organism evidence="2 3">
    <name type="scientific">Actinocorallia libanotica</name>
    <dbReference type="NCBI Taxonomy" id="46162"/>
    <lineage>
        <taxon>Bacteria</taxon>
        <taxon>Bacillati</taxon>
        <taxon>Actinomycetota</taxon>
        <taxon>Actinomycetes</taxon>
        <taxon>Streptosporangiales</taxon>
        <taxon>Thermomonosporaceae</taxon>
        <taxon>Actinocorallia</taxon>
    </lineage>
</organism>
<evidence type="ECO:0000313" key="2">
    <source>
        <dbReference type="EMBL" id="GAA0958856.1"/>
    </source>
</evidence>
<feature type="transmembrane region" description="Helical" evidence="1">
    <location>
        <begin position="167"/>
        <end position="187"/>
    </location>
</feature>
<feature type="transmembrane region" description="Helical" evidence="1">
    <location>
        <begin position="132"/>
        <end position="155"/>
    </location>
</feature>
<dbReference type="RefSeq" id="WP_344243179.1">
    <property type="nucleotide sequence ID" value="NZ_BAAAHH010000021.1"/>
</dbReference>
<keyword evidence="1" id="KW-1133">Transmembrane helix</keyword>
<dbReference type="SUPFAM" id="SSF103481">
    <property type="entry name" value="Multidrug resistance efflux transporter EmrE"/>
    <property type="match status" value="1"/>
</dbReference>
<reference evidence="3" key="1">
    <citation type="journal article" date="2019" name="Int. J. Syst. Evol. Microbiol.">
        <title>The Global Catalogue of Microorganisms (GCM) 10K type strain sequencing project: providing services to taxonomists for standard genome sequencing and annotation.</title>
        <authorList>
            <consortium name="The Broad Institute Genomics Platform"/>
            <consortium name="The Broad Institute Genome Sequencing Center for Infectious Disease"/>
            <person name="Wu L."/>
            <person name="Ma J."/>
        </authorList>
    </citation>
    <scope>NUCLEOTIDE SEQUENCE [LARGE SCALE GENOMIC DNA]</scope>
    <source>
        <strain evidence="3">JCM 10696</strain>
    </source>
</reference>
<accession>A0ABP4C219</accession>
<feature type="transmembrane region" description="Helical" evidence="1">
    <location>
        <begin position="77"/>
        <end position="96"/>
    </location>
</feature>
<sequence length="300" mass="30816">MGTGIPIVLAMAAVSSCFYFLGIVLFRSAAPVLPPLRGTRPVHFALSVLTCGVWLAGGCVMAVGLALQFAAFTRLSLADLAPALLCGLVLLILLAATIPGERLSGNESTCLAVMAAAGMVVAWSGPGTPPPVPAPVLLLLAVPSLVIPVLIFSLGDARPEGQHARPLTGIAYGLSAGILIGLAELALGLQAREGLVPSAPLLCLFALAVACGVAQLQIALQRCRMTIVVFVATVVAKVYLVVVGGLLCLGSDTAPFSAPWLLVPGLFLLAAALLLTPHYETPRRPVPGAGPFRPRSRSQE</sequence>